<gene>
    <name evidence="2" type="primary">gse1</name>
    <name evidence="2" type="ORF">L345_16580</name>
</gene>
<name>V8N816_OPHHA</name>
<proteinExistence type="predicted"/>
<dbReference type="EMBL" id="AZIM01007896">
    <property type="protein sequence ID" value="ETE57702.1"/>
    <property type="molecule type" value="Genomic_DNA"/>
</dbReference>
<evidence type="ECO:0000256" key="1">
    <source>
        <dbReference type="SAM" id="MobiDB-lite"/>
    </source>
</evidence>
<protein>
    <submittedName>
        <fullName evidence="2">Genetic suppressor element 1</fullName>
    </submittedName>
</protein>
<comment type="caution">
    <text evidence="2">The sequence shown here is derived from an EMBL/GenBank/DDBJ whole genome shotgun (WGS) entry which is preliminary data.</text>
</comment>
<feature type="compositionally biased region" description="Basic and acidic residues" evidence="1">
    <location>
        <begin position="207"/>
        <end position="216"/>
    </location>
</feature>
<accession>V8N816</accession>
<dbReference type="Proteomes" id="UP000018936">
    <property type="component" value="Unassembled WGS sequence"/>
</dbReference>
<keyword evidence="3" id="KW-1185">Reference proteome</keyword>
<evidence type="ECO:0000313" key="2">
    <source>
        <dbReference type="EMBL" id="ETE57702.1"/>
    </source>
</evidence>
<evidence type="ECO:0000313" key="3">
    <source>
        <dbReference type="Proteomes" id="UP000018936"/>
    </source>
</evidence>
<feature type="compositionally biased region" description="Basic residues" evidence="1">
    <location>
        <begin position="191"/>
        <end position="206"/>
    </location>
</feature>
<feature type="region of interest" description="Disordered" evidence="1">
    <location>
        <begin position="133"/>
        <end position="216"/>
    </location>
</feature>
<reference evidence="2 3" key="1">
    <citation type="journal article" date="2013" name="Proc. Natl. Acad. Sci. U.S.A.">
        <title>The king cobra genome reveals dynamic gene evolution and adaptation in the snake venom system.</title>
        <authorList>
            <person name="Vonk F.J."/>
            <person name="Casewell N.R."/>
            <person name="Henkel C.V."/>
            <person name="Heimberg A.M."/>
            <person name="Jansen H.J."/>
            <person name="McCleary R.J."/>
            <person name="Kerkkamp H.M."/>
            <person name="Vos R.A."/>
            <person name="Guerreiro I."/>
            <person name="Calvete J.J."/>
            <person name="Wuster W."/>
            <person name="Woods A.E."/>
            <person name="Logan J.M."/>
            <person name="Harrison R.A."/>
            <person name="Castoe T.A."/>
            <person name="de Koning A.P."/>
            <person name="Pollock D.D."/>
            <person name="Yandell M."/>
            <person name="Calderon D."/>
            <person name="Renjifo C."/>
            <person name="Currier R.B."/>
            <person name="Salgado D."/>
            <person name="Pla D."/>
            <person name="Sanz L."/>
            <person name="Hyder A.S."/>
            <person name="Ribeiro J.M."/>
            <person name="Arntzen J.W."/>
            <person name="van den Thillart G.E."/>
            <person name="Boetzer M."/>
            <person name="Pirovano W."/>
            <person name="Dirks R.P."/>
            <person name="Spaink H.P."/>
            <person name="Duboule D."/>
            <person name="McGlinn E."/>
            <person name="Kini R.M."/>
            <person name="Richardson M.K."/>
        </authorList>
    </citation>
    <scope>NUCLEOTIDE SEQUENCE</scope>
    <source>
        <tissue evidence="2">Blood</tissue>
    </source>
</reference>
<feature type="compositionally biased region" description="Basic and acidic residues" evidence="1">
    <location>
        <begin position="179"/>
        <end position="190"/>
    </location>
</feature>
<sequence length="216" mass="25241">MLSCRAGEWRHVIACRENRHAASENLVGTRAVCCFFFPAFCRPCSLGHQPGRTGVVWFDGVAYRQSRLCRATIGTGNSVGCNRSNNRVFCARSIRKTSVSTSKSRQLSISPNFSNTQCRPLASDSYLRRLPCPMSRGHTSYDPFGDLLTSKKERKKDKERESKREGRKEGRKERKKERRKEGERERERRNERQRKKKKEGRKKRGRKEREKEREKE</sequence>
<dbReference type="AlphaFoldDB" id="V8N816"/>
<organism evidence="2 3">
    <name type="scientific">Ophiophagus hannah</name>
    <name type="common">King cobra</name>
    <name type="synonym">Naja hannah</name>
    <dbReference type="NCBI Taxonomy" id="8665"/>
    <lineage>
        <taxon>Eukaryota</taxon>
        <taxon>Metazoa</taxon>
        <taxon>Chordata</taxon>
        <taxon>Craniata</taxon>
        <taxon>Vertebrata</taxon>
        <taxon>Euteleostomi</taxon>
        <taxon>Lepidosauria</taxon>
        <taxon>Squamata</taxon>
        <taxon>Bifurcata</taxon>
        <taxon>Unidentata</taxon>
        <taxon>Episquamata</taxon>
        <taxon>Toxicofera</taxon>
        <taxon>Serpentes</taxon>
        <taxon>Colubroidea</taxon>
        <taxon>Elapidae</taxon>
        <taxon>Elapinae</taxon>
        <taxon>Ophiophagus</taxon>
    </lineage>
</organism>
<feature type="non-terminal residue" evidence="2">
    <location>
        <position position="1"/>
    </location>
</feature>
<feature type="compositionally biased region" description="Basic and acidic residues" evidence="1">
    <location>
        <begin position="156"/>
        <end position="172"/>
    </location>
</feature>